<feature type="domain" description="WKF" evidence="2">
    <location>
        <begin position="174"/>
        <end position="235"/>
    </location>
</feature>
<dbReference type="Pfam" id="PF10180">
    <property type="entry name" value="WKF"/>
    <property type="match status" value="1"/>
</dbReference>
<evidence type="ECO:0000256" key="1">
    <source>
        <dbReference type="SAM" id="MobiDB-lite"/>
    </source>
</evidence>
<evidence type="ECO:0000313" key="3">
    <source>
        <dbReference type="EMBL" id="KAK2625055.1"/>
    </source>
</evidence>
<dbReference type="AlphaFoldDB" id="A0AAD9SYL5"/>
<reference evidence="3" key="1">
    <citation type="submission" date="2023-06" db="EMBL/GenBank/DDBJ databases">
        <title>Draft genome of Marssonina rosae.</title>
        <authorList>
            <person name="Cheng Q."/>
        </authorList>
    </citation>
    <scope>NUCLEOTIDE SEQUENCE</scope>
    <source>
        <strain evidence="3">R4</strain>
    </source>
</reference>
<evidence type="ECO:0000313" key="4">
    <source>
        <dbReference type="Proteomes" id="UP001285354"/>
    </source>
</evidence>
<proteinExistence type="predicted"/>
<feature type="compositionally biased region" description="Basic residues" evidence="1">
    <location>
        <begin position="153"/>
        <end position="163"/>
    </location>
</feature>
<feature type="compositionally biased region" description="Acidic residues" evidence="1">
    <location>
        <begin position="373"/>
        <end position="384"/>
    </location>
</feature>
<dbReference type="InterPro" id="IPR019327">
    <property type="entry name" value="WKF"/>
</dbReference>
<feature type="region of interest" description="Disordered" evidence="1">
    <location>
        <begin position="142"/>
        <end position="167"/>
    </location>
</feature>
<feature type="region of interest" description="Disordered" evidence="1">
    <location>
        <begin position="28"/>
        <end position="71"/>
    </location>
</feature>
<sequence>MSSPLTANVSHIPAWRRLGLKLKAAQTTLSTESANDDAPKRKRTSPVDTPLKKLKTNSKLRKEPTTPQLAQRKSVTFTPETKIEDGDSVKQLFNLWKAEQQPQDSSFKIGNSKSAFQIPQPPLVEEQVDVSLDEKERRVKRVKKPMEENPSKAKSHKPKKIFKPQKPSSRPFLQYLRQYYESRDHWKFNKNHQNHLLKHAFNIDVVPSDHADFLIEYIKGLQGGVRTRLRDSALEYKVKDQKDGVAGFPDTMSQPEKRQREYEIAVQEYITTLAAAEAGEEVGYEEGILLNLPDKDMRSRVAKRIRTERILATLAATPDRSGSPGKVPGKPAVVAETENELGGKASTQTMARRRKQRTTVTIDSDSTSSSSDDSSDESSEESSEESAAHNDQEEESSSSSSSSSSSESGGESESEGSDESDSE</sequence>
<feature type="compositionally biased region" description="Low complexity" evidence="1">
    <location>
        <begin position="397"/>
        <end position="409"/>
    </location>
</feature>
<keyword evidence="4" id="KW-1185">Reference proteome</keyword>
<feature type="compositionally biased region" description="Acidic residues" evidence="1">
    <location>
        <begin position="410"/>
        <end position="423"/>
    </location>
</feature>
<feature type="compositionally biased region" description="Low complexity" evidence="1">
    <location>
        <begin position="363"/>
        <end position="372"/>
    </location>
</feature>
<evidence type="ECO:0000259" key="2">
    <source>
        <dbReference type="Pfam" id="PF10180"/>
    </source>
</evidence>
<dbReference type="PANTHER" id="PTHR22306">
    <property type="entry name" value="CHROMOSOME 7 OPEN READING FRAME 50"/>
    <property type="match status" value="1"/>
</dbReference>
<gene>
    <name evidence="3" type="ORF">QTJ16_005424</name>
</gene>
<dbReference type="PANTHER" id="PTHR22306:SF2">
    <property type="entry name" value="CHROMOSOME 7 OPEN READING FRAME 50"/>
    <property type="match status" value="1"/>
</dbReference>
<protein>
    <recommendedName>
        <fullName evidence="2">WKF domain-containing protein</fullName>
    </recommendedName>
</protein>
<feature type="region of interest" description="Disordered" evidence="1">
    <location>
        <begin position="315"/>
        <end position="423"/>
    </location>
</feature>
<accession>A0AAD9SYL5</accession>
<dbReference type="Proteomes" id="UP001285354">
    <property type="component" value="Unassembled WGS sequence"/>
</dbReference>
<dbReference type="EMBL" id="JAUBYV010000008">
    <property type="protein sequence ID" value="KAK2625055.1"/>
    <property type="molecule type" value="Genomic_DNA"/>
</dbReference>
<name>A0AAD9SYL5_9HELO</name>
<comment type="caution">
    <text evidence="3">The sequence shown here is derived from an EMBL/GenBank/DDBJ whole genome shotgun (WGS) entry which is preliminary data.</text>
</comment>
<organism evidence="3 4">
    <name type="scientific">Diplocarpon rosae</name>
    <dbReference type="NCBI Taxonomy" id="946125"/>
    <lineage>
        <taxon>Eukaryota</taxon>
        <taxon>Fungi</taxon>
        <taxon>Dikarya</taxon>
        <taxon>Ascomycota</taxon>
        <taxon>Pezizomycotina</taxon>
        <taxon>Leotiomycetes</taxon>
        <taxon>Helotiales</taxon>
        <taxon>Drepanopezizaceae</taxon>
        <taxon>Diplocarpon</taxon>
    </lineage>
</organism>